<evidence type="ECO:0000256" key="1">
    <source>
        <dbReference type="SAM" id="MobiDB-lite"/>
    </source>
</evidence>
<comment type="caution">
    <text evidence="2">The sequence shown here is derived from an EMBL/GenBank/DDBJ whole genome shotgun (WGS) entry which is preliminary data.</text>
</comment>
<feature type="region of interest" description="Disordered" evidence="1">
    <location>
        <begin position="196"/>
        <end position="237"/>
    </location>
</feature>
<protein>
    <submittedName>
        <fullName evidence="2">Uncharacterized protein</fullName>
    </submittedName>
</protein>
<evidence type="ECO:0000313" key="2">
    <source>
        <dbReference type="EMBL" id="KTB35793.1"/>
    </source>
</evidence>
<reference evidence="2 3" key="1">
    <citation type="submission" date="2015-12" db="EMBL/GenBank/DDBJ databases">
        <title>Draft genome sequence of Moniliophthora roreri, the causal agent of frosty pod rot of cacao.</title>
        <authorList>
            <person name="Aime M.C."/>
            <person name="Diaz-Valderrama J.R."/>
            <person name="Kijpornyongpan T."/>
            <person name="Phillips-Mora W."/>
        </authorList>
    </citation>
    <scope>NUCLEOTIDE SEQUENCE [LARGE SCALE GENOMIC DNA]</scope>
    <source>
        <strain evidence="2 3">MCA 2952</strain>
    </source>
</reference>
<feature type="compositionally biased region" description="Polar residues" evidence="1">
    <location>
        <begin position="207"/>
        <end position="230"/>
    </location>
</feature>
<organism evidence="2 3">
    <name type="scientific">Moniliophthora roreri</name>
    <name type="common">Frosty pod rot fungus</name>
    <name type="synonym">Monilia roreri</name>
    <dbReference type="NCBI Taxonomy" id="221103"/>
    <lineage>
        <taxon>Eukaryota</taxon>
        <taxon>Fungi</taxon>
        <taxon>Dikarya</taxon>
        <taxon>Basidiomycota</taxon>
        <taxon>Agaricomycotina</taxon>
        <taxon>Agaricomycetes</taxon>
        <taxon>Agaricomycetidae</taxon>
        <taxon>Agaricales</taxon>
        <taxon>Marasmiineae</taxon>
        <taxon>Marasmiaceae</taxon>
        <taxon>Moniliophthora</taxon>
    </lineage>
</organism>
<gene>
    <name evidence="2" type="ORF">WG66_11635</name>
</gene>
<accession>A0A0W0FHN0</accession>
<evidence type="ECO:0000313" key="3">
    <source>
        <dbReference type="Proteomes" id="UP000054988"/>
    </source>
</evidence>
<name>A0A0W0FHN0_MONRR</name>
<dbReference type="AlphaFoldDB" id="A0A0W0FHN0"/>
<dbReference type="EMBL" id="LATX01001979">
    <property type="protein sequence ID" value="KTB35793.1"/>
    <property type="molecule type" value="Genomic_DNA"/>
</dbReference>
<sequence>MDYDQFWRMQDYHCMVSVLNANLVHDSIPPPPSVSPPSTVLSQWKANAKAPAKAKAVPKAVPKKTSDSCRGSSRSNIASVFSTTNVHAHLDALGLLASRDPAPSTDISHSTITPSKSPLPMADSILMLPADRASSSGGPSTLLALPPGTQALVSFVPSVGSSSGSSLFSTLGSKCLEIQVPQNSLTPQFSFSPADPVAKDPLLGLQNDLSAPTNPSSTENAASKPTSQPKASAKMGEVKKKLKKKIAPGEKLNVAILSQITEEKAQRKKIAENHYMKEGMVVKRMGRISAIMNQKAPTTACLQSRQQS</sequence>
<proteinExistence type="predicted"/>
<dbReference type="Proteomes" id="UP000054988">
    <property type="component" value="Unassembled WGS sequence"/>
</dbReference>